<evidence type="ECO:0000256" key="4">
    <source>
        <dbReference type="ARBA" id="ARBA00022801"/>
    </source>
</evidence>
<protein>
    <submittedName>
        <fullName evidence="9">DNA repair protein RadC</fullName>
    </submittedName>
</protein>
<dbReference type="NCBIfam" id="TIGR00608">
    <property type="entry name" value="radc"/>
    <property type="match status" value="1"/>
</dbReference>
<evidence type="ECO:0000256" key="7">
    <source>
        <dbReference type="RuleBase" id="RU003797"/>
    </source>
</evidence>
<dbReference type="PANTHER" id="PTHR30471:SF3">
    <property type="entry name" value="UPF0758 PROTEIN YEES-RELATED"/>
    <property type="match status" value="1"/>
</dbReference>
<keyword evidence="6" id="KW-0482">Metalloprotease</keyword>
<organism evidence="9 10">
    <name type="scientific">Fenollaria massiliensis</name>
    <dbReference type="NCBI Taxonomy" id="938288"/>
    <lineage>
        <taxon>Bacteria</taxon>
        <taxon>Bacillati</taxon>
        <taxon>Bacillota</taxon>
        <taxon>Clostridia</taxon>
        <taxon>Eubacteriales</taxon>
        <taxon>Fenollaria</taxon>
    </lineage>
</organism>
<keyword evidence="2" id="KW-0645">Protease</keyword>
<evidence type="ECO:0000256" key="6">
    <source>
        <dbReference type="ARBA" id="ARBA00023049"/>
    </source>
</evidence>
<dbReference type="PANTHER" id="PTHR30471">
    <property type="entry name" value="DNA REPAIR PROTEIN RADC"/>
    <property type="match status" value="1"/>
</dbReference>
<keyword evidence="10" id="KW-1185">Reference proteome</keyword>
<dbReference type="Pfam" id="PF04002">
    <property type="entry name" value="RadC"/>
    <property type="match status" value="1"/>
</dbReference>
<dbReference type="SUPFAM" id="SSF47781">
    <property type="entry name" value="RuvA domain 2-like"/>
    <property type="match status" value="1"/>
</dbReference>
<dbReference type="Proteomes" id="UP000831151">
    <property type="component" value="Chromosome"/>
</dbReference>
<dbReference type="Gene3D" id="3.40.140.10">
    <property type="entry name" value="Cytidine Deaminase, domain 2"/>
    <property type="match status" value="1"/>
</dbReference>
<evidence type="ECO:0000256" key="2">
    <source>
        <dbReference type="ARBA" id="ARBA00022670"/>
    </source>
</evidence>
<dbReference type="GO" id="GO:0006508">
    <property type="term" value="P:proteolysis"/>
    <property type="evidence" value="ECO:0007669"/>
    <property type="project" value="UniProtKB-KW"/>
</dbReference>
<keyword evidence="5" id="KW-0862">Zinc</keyword>
<dbReference type="InterPro" id="IPR010994">
    <property type="entry name" value="RuvA_2-like"/>
</dbReference>
<accession>A0A9E7ITI2</accession>
<dbReference type="PROSITE" id="PS50249">
    <property type="entry name" value="MPN"/>
    <property type="match status" value="1"/>
</dbReference>
<evidence type="ECO:0000256" key="5">
    <source>
        <dbReference type="ARBA" id="ARBA00022833"/>
    </source>
</evidence>
<dbReference type="Pfam" id="PF20582">
    <property type="entry name" value="UPF0758_N"/>
    <property type="match status" value="1"/>
</dbReference>
<feature type="domain" description="MPN" evidence="8">
    <location>
        <begin position="111"/>
        <end position="232"/>
    </location>
</feature>
<dbReference type="CDD" id="cd08071">
    <property type="entry name" value="MPN_DUF2466"/>
    <property type="match status" value="1"/>
</dbReference>
<dbReference type="AlphaFoldDB" id="A0A9E7ITI2"/>
<keyword evidence="3" id="KW-0479">Metal-binding</keyword>
<comment type="similarity">
    <text evidence="1 7">Belongs to the UPF0758 family.</text>
</comment>
<dbReference type="InterPro" id="IPR025657">
    <property type="entry name" value="RadC_JAB"/>
</dbReference>
<keyword evidence="4" id="KW-0378">Hydrolase</keyword>
<sequence>MNNIEEKKIMMQDIKLDDRPREKLISRGREALELAEILAIIIGTGTTNYSAIDLSKEILKRFNNLNGYASLKVEDLTEISGIGKAKACQIIAALELARRLTGPSSLYEAESLNDPKKVYRAYRNEFMNEPQEKFIVLALDTKLKLIKIIEVSKGTVNSTQVHPRDVFRDLVKCNASSCILIHNHPSGDSSPSHEDKLLTNRLVECSKIIGISILDHLIIGDTFFSFKEHNLME</sequence>
<dbReference type="GO" id="GO:0046872">
    <property type="term" value="F:metal ion binding"/>
    <property type="evidence" value="ECO:0007669"/>
    <property type="project" value="UniProtKB-KW"/>
</dbReference>
<reference evidence="9" key="1">
    <citation type="submission" date="2022-04" db="EMBL/GenBank/DDBJ databases">
        <title>Complete genome sequences of Ezakiella coagulans and Fenollaria massiliensis.</title>
        <authorList>
            <person name="France M.T."/>
            <person name="Clifford J."/>
            <person name="Narina S."/>
            <person name="Rutt L."/>
            <person name="Ravel J."/>
        </authorList>
    </citation>
    <scope>NUCLEOTIDE SEQUENCE</scope>
    <source>
        <strain evidence="9">C0061C2</strain>
    </source>
</reference>
<dbReference type="RefSeq" id="WP_019213680.1">
    <property type="nucleotide sequence ID" value="NZ_CP096649.1"/>
</dbReference>
<evidence type="ECO:0000313" key="9">
    <source>
        <dbReference type="EMBL" id="UQK58553.1"/>
    </source>
</evidence>
<evidence type="ECO:0000259" key="8">
    <source>
        <dbReference type="PROSITE" id="PS50249"/>
    </source>
</evidence>
<evidence type="ECO:0000313" key="10">
    <source>
        <dbReference type="Proteomes" id="UP000831151"/>
    </source>
</evidence>
<evidence type="ECO:0000256" key="1">
    <source>
        <dbReference type="ARBA" id="ARBA00010243"/>
    </source>
</evidence>
<gene>
    <name evidence="9" type="primary">radC</name>
    <name evidence="9" type="ORF">M1R53_04755</name>
</gene>
<dbReference type="KEGG" id="fms:M1R53_04755"/>
<dbReference type="InterPro" id="IPR020891">
    <property type="entry name" value="UPF0758_CS"/>
</dbReference>
<dbReference type="InterPro" id="IPR037518">
    <property type="entry name" value="MPN"/>
</dbReference>
<evidence type="ECO:0000256" key="3">
    <source>
        <dbReference type="ARBA" id="ARBA00022723"/>
    </source>
</evidence>
<dbReference type="EMBL" id="CP096649">
    <property type="protein sequence ID" value="UQK58553.1"/>
    <property type="molecule type" value="Genomic_DNA"/>
</dbReference>
<dbReference type="NCBIfam" id="NF000642">
    <property type="entry name" value="PRK00024.1"/>
    <property type="match status" value="1"/>
</dbReference>
<name>A0A9E7ITI2_9FIRM</name>
<proteinExistence type="inferred from homology"/>
<dbReference type="GO" id="GO:0008237">
    <property type="term" value="F:metallopeptidase activity"/>
    <property type="evidence" value="ECO:0007669"/>
    <property type="project" value="UniProtKB-KW"/>
</dbReference>
<dbReference type="InterPro" id="IPR046778">
    <property type="entry name" value="UPF0758_N"/>
</dbReference>
<dbReference type="PROSITE" id="PS01302">
    <property type="entry name" value="UPF0758"/>
    <property type="match status" value="1"/>
</dbReference>
<dbReference type="InterPro" id="IPR001405">
    <property type="entry name" value="UPF0758"/>
</dbReference>